<dbReference type="EMBL" id="CAAALY010062246">
    <property type="protein sequence ID" value="VEL23490.1"/>
    <property type="molecule type" value="Genomic_DNA"/>
</dbReference>
<keyword evidence="3" id="KW-1185">Reference proteome</keyword>
<evidence type="ECO:0000313" key="2">
    <source>
        <dbReference type="EMBL" id="VEL23490.1"/>
    </source>
</evidence>
<evidence type="ECO:0008006" key="4">
    <source>
        <dbReference type="Google" id="ProtNLM"/>
    </source>
</evidence>
<organism evidence="2 3">
    <name type="scientific">Protopolystoma xenopodis</name>
    <dbReference type="NCBI Taxonomy" id="117903"/>
    <lineage>
        <taxon>Eukaryota</taxon>
        <taxon>Metazoa</taxon>
        <taxon>Spiralia</taxon>
        <taxon>Lophotrochozoa</taxon>
        <taxon>Platyhelminthes</taxon>
        <taxon>Monogenea</taxon>
        <taxon>Polyopisthocotylea</taxon>
        <taxon>Polystomatidea</taxon>
        <taxon>Polystomatidae</taxon>
        <taxon>Protopolystoma</taxon>
    </lineage>
</organism>
<dbReference type="Proteomes" id="UP000784294">
    <property type="component" value="Unassembled WGS sequence"/>
</dbReference>
<feature type="region of interest" description="Disordered" evidence="1">
    <location>
        <begin position="1"/>
        <end position="33"/>
    </location>
</feature>
<dbReference type="AlphaFoldDB" id="A0A3S5ARQ6"/>
<dbReference type="OrthoDB" id="6278029at2759"/>
<comment type="caution">
    <text evidence="2">The sequence shown here is derived from an EMBL/GenBank/DDBJ whole genome shotgun (WGS) entry which is preliminary data.</text>
</comment>
<protein>
    <recommendedName>
        <fullName evidence="4">MAM domain-containing protein</fullName>
    </recommendedName>
</protein>
<proteinExistence type="predicted"/>
<sequence length="129" mass="14078">MCLQTKSLADESASTSQRTRKKLSRSGSLASGSAASVVSLSLSDIQARLWSPAFTSDLGLNCSTTRPRVCDFSDNMCGWVNDNNNWKHRWSIIELESAENRPGFPTQELSCCFQAKSSFSSSSEIEAVS</sequence>
<feature type="non-terminal residue" evidence="2">
    <location>
        <position position="1"/>
    </location>
</feature>
<feature type="compositionally biased region" description="Polar residues" evidence="1">
    <location>
        <begin position="1"/>
        <end position="17"/>
    </location>
</feature>
<evidence type="ECO:0000256" key="1">
    <source>
        <dbReference type="SAM" id="MobiDB-lite"/>
    </source>
</evidence>
<evidence type="ECO:0000313" key="3">
    <source>
        <dbReference type="Proteomes" id="UP000784294"/>
    </source>
</evidence>
<name>A0A3S5ARQ6_9PLAT</name>
<accession>A0A3S5ARQ6</accession>
<reference evidence="2" key="1">
    <citation type="submission" date="2018-11" db="EMBL/GenBank/DDBJ databases">
        <authorList>
            <consortium name="Pathogen Informatics"/>
        </authorList>
    </citation>
    <scope>NUCLEOTIDE SEQUENCE</scope>
</reference>
<gene>
    <name evidence="2" type="ORF">PXEA_LOCUS16930</name>
</gene>